<dbReference type="EnsemblPlants" id="OB01G12950.1">
    <property type="protein sequence ID" value="OB01G12950.1"/>
    <property type="gene ID" value="OB01G12950"/>
</dbReference>
<dbReference type="AlphaFoldDB" id="J3KWD9"/>
<keyword evidence="2" id="KW-1185">Reference proteome</keyword>
<evidence type="ECO:0000313" key="1">
    <source>
        <dbReference type="EnsemblPlants" id="OB01G12950.1"/>
    </source>
</evidence>
<sequence>MRTPCYGVSASATRLAHAFYWQWLIVVWRQVMLRRISYDGMDLLHIEESGYACQGLYFCICGDWQLCIFLLRPWRICRRWCQTQQTIRRPRRTRSLCAGRRVYSPELFFHLGFCISTQYSLDCLDLVVC</sequence>
<dbReference type="Gramene" id="OB01G12950.1">
    <property type="protein sequence ID" value="OB01G12950.1"/>
    <property type="gene ID" value="OB01G12950"/>
</dbReference>
<evidence type="ECO:0000313" key="2">
    <source>
        <dbReference type="Proteomes" id="UP000006038"/>
    </source>
</evidence>
<protein>
    <submittedName>
        <fullName evidence="1">Uncharacterized protein</fullName>
    </submittedName>
</protein>
<reference evidence="1" key="1">
    <citation type="journal article" date="2013" name="Nat. Commun.">
        <title>Whole-genome sequencing of Oryza brachyantha reveals mechanisms underlying Oryza genome evolution.</title>
        <authorList>
            <person name="Chen J."/>
            <person name="Huang Q."/>
            <person name="Gao D."/>
            <person name="Wang J."/>
            <person name="Lang Y."/>
            <person name="Liu T."/>
            <person name="Li B."/>
            <person name="Bai Z."/>
            <person name="Luis Goicoechea J."/>
            <person name="Liang C."/>
            <person name="Chen C."/>
            <person name="Zhang W."/>
            <person name="Sun S."/>
            <person name="Liao Y."/>
            <person name="Zhang X."/>
            <person name="Yang L."/>
            <person name="Song C."/>
            <person name="Wang M."/>
            <person name="Shi J."/>
            <person name="Liu G."/>
            <person name="Liu J."/>
            <person name="Zhou H."/>
            <person name="Zhou W."/>
            <person name="Yu Q."/>
            <person name="An N."/>
            <person name="Chen Y."/>
            <person name="Cai Q."/>
            <person name="Wang B."/>
            <person name="Liu B."/>
            <person name="Min J."/>
            <person name="Huang Y."/>
            <person name="Wu H."/>
            <person name="Li Z."/>
            <person name="Zhang Y."/>
            <person name="Yin Y."/>
            <person name="Song W."/>
            <person name="Jiang J."/>
            <person name="Jackson S.A."/>
            <person name="Wing R.A."/>
            <person name="Wang J."/>
            <person name="Chen M."/>
        </authorList>
    </citation>
    <scope>NUCLEOTIDE SEQUENCE [LARGE SCALE GENOMIC DNA]</scope>
    <source>
        <strain evidence="1">cv. IRGC 101232</strain>
    </source>
</reference>
<organism evidence="1">
    <name type="scientific">Oryza brachyantha</name>
    <name type="common">malo sina</name>
    <dbReference type="NCBI Taxonomy" id="4533"/>
    <lineage>
        <taxon>Eukaryota</taxon>
        <taxon>Viridiplantae</taxon>
        <taxon>Streptophyta</taxon>
        <taxon>Embryophyta</taxon>
        <taxon>Tracheophyta</taxon>
        <taxon>Spermatophyta</taxon>
        <taxon>Magnoliopsida</taxon>
        <taxon>Liliopsida</taxon>
        <taxon>Poales</taxon>
        <taxon>Poaceae</taxon>
        <taxon>BOP clade</taxon>
        <taxon>Oryzoideae</taxon>
        <taxon>Oryzeae</taxon>
        <taxon>Oryzinae</taxon>
        <taxon>Oryza</taxon>
    </lineage>
</organism>
<accession>J3KWD9</accession>
<dbReference type="HOGENOM" id="CLU_1952103_0_0_1"/>
<proteinExistence type="predicted"/>
<dbReference type="Proteomes" id="UP000006038">
    <property type="component" value="Chromosome 1"/>
</dbReference>
<name>J3KWD9_ORYBR</name>
<reference evidence="1" key="2">
    <citation type="submission" date="2013-04" db="UniProtKB">
        <authorList>
            <consortium name="EnsemblPlants"/>
        </authorList>
    </citation>
    <scope>IDENTIFICATION</scope>
</reference>